<comment type="subcellular location">
    <subcellularLocation>
        <location evidence="1">Nucleus</location>
    </subcellularLocation>
</comment>
<dbReference type="AlphaFoldDB" id="A0A1Y2D4B1"/>
<dbReference type="GO" id="GO:0006351">
    <property type="term" value="P:DNA-templated transcription"/>
    <property type="evidence" value="ECO:0007669"/>
    <property type="project" value="InterPro"/>
</dbReference>
<keyword evidence="3" id="KW-0539">Nucleus</keyword>
<dbReference type="InterPro" id="IPR001138">
    <property type="entry name" value="Zn2Cys6_DnaBD"/>
</dbReference>
<dbReference type="SMART" id="SM00066">
    <property type="entry name" value="GAL4"/>
    <property type="match status" value="1"/>
</dbReference>
<dbReference type="InterPro" id="IPR007219">
    <property type="entry name" value="XnlR_reg_dom"/>
</dbReference>
<dbReference type="OrthoDB" id="2117686at2759"/>
<dbReference type="InterPro" id="IPR036864">
    <property type="entry name" value="Zn2-C6_fun-type_DNA-bd_sf"/>
</dbReference>
<dbReference type="GO" id="GO:0003677">
    <property type="term" value="F:DNA binding"/>
    <property type="evidence" value="ECO:0007669"/>
    <property type="project" value="InterPro"/>
</dbReference>
<accession>A0A1Y2D4B1</accession>
<evidence type="ECO:0000259" key="4">
    <source>
        <dbReference type="PROSITE" id="PS50048"/>
    </source>
</evidence>
<dbReference type="PROSITE" id="PS00463">
    <property type="entry name" value="ZN2_CY6_FUNGAL_1"/>
    <property type="match status" value="1"/>
</dbReference>
<sequence>MNPPPYKGPTSCTRCRSLKRKCSFASGSIICDYCLKRETECIVPTPSNPIKSCRRCYKHRKRCEPGDTACKRCTDLGVEDECVYFDQDPSDNDPLIMSPNTLAILDDLVSFDFPFITPPRVSSVLEKYMVALDDPMMFEVDTGKEGWELEDPDMLPTQEDWLLLYNHYTKNGEKEPIGMLFDIQQFLFDFYRKPAVLRLILCCKPTAYKLDDESGNRAYHRARKALFRSDLTPSVDLILTYWHIFEYAQFMGRSSIGQQFLKSAVELCLQLQLNKDPDTLPWLNHLTPRQKEERRRIFWGTFYFYSGQLAQDPDCFFLPISGEQVKAPSQINDPTPIFVPAELLKYTSETFNVLGTIKLNYTTPPSSIQSVIDLGTRLYSHFLQYRTTIPQKYILEFDTPHHISTADQDRFIAQISIVQEWLVEINMNLNAGVCISNRPTLFLSCLPSCHPMYLSKSNQIAIQSAINTCYESAWRIYSLRICFDSLAQQSHRYPPTDKRLYHAAASEFRLFEACIVFWFISCRMDPVWLVSCPLEDCNTVPVREELRTIFNKFGENTARVPLMVAVNAMTAEMQEVAETGVRKNVDGKDNGLEAIEIGLKSMSLGVEVESGLNENPILEPKALLGLLGMELGGNIRWKGRKEESWRLFWKLHN</sequence>
<dbReference type="CDD" id="cd00067">
    <property type="entry name" value="GAL4"/>
    <property type="match status" value="2"/>
</dbReference>
<keyword evidence="6" id="KW-1185">Reference proteome</keyword>
<dbReference type="Pfam" id="PF00172">
    <property type="entry name" value="Zn_clus"/>
    <property type="match status" value="1"/>
</dbReference>
<dbReference type="CDD" id="cd12148">
    <property type="entry name" value="fungal_TF_MHR"/>
    <property type="match status" value="1"/>
</dbReference>
<name>A0A1Y2D4B1_9FUNG</name>
<gene>
    <name evidence="5" type="ORF">BCR33DRAFT_844752</name>
</gene>
<dbReference type="PROSITE" id="PS50048">
    <property type="entry name" value="ZN2_CY6_FUNGAL_2"/>
    <property type="match status" value="1"/>
</dbReference>
<dbReference type="Proteomes" id="UP000193642">
    <property type="component" value="Unassembled WGS sequence"/>
</dbReference>
<evidence type="ECO:0000313" key="6">
    <source>
        <dbReference type="Proteomes" id="UP000193642"/>
    </source>
</evidence>
<dbReference type="InterPro" id="IPR050613">
    <property type="entry name" value="Sec_Metabolite_Reg"/>
</dbReference>
<evidence type="ECO:0000256" key="3">
    <source>
        <dbReference type="ARBA" id="ARBA00023242"/>
    </source>
</evidence>
<dbReference type="GO" id="GO:0000981">
    <property type="term" value="F:DNA-binding transcription factor activity, RNA polymerase II-specific"/>
    <property type="evidence" value="ECO:0007669"/>
    <property type="project" value="InterPro"/>
</dbReference>
<evidence type="ECO:0000256" key="2">
    <source>
        <dbReference type="ARBA" id="ARBA00022723"/>
    </source>
</evidence>
<comment type="caution">
    <text evidence="5">The sequence shown here is derived from an EMBL/GenBank/DDBJ whole genome shotgun (WGS) entry which is preliminary data.</text>
</comment>
<dbReference type="PANTHER" id="PTHR31001">
    <property type="entry name" value="UNCHARACTERIZED TRANSCRIPTIONAL REGULATORY PROTEIN"/>
    <property type="match status" value="1"/>
</dbReference>
<feature type="domain" description="Zn(2)-C6 fungal-type" evidence="4">
    <location>
        <begin position="52"/>
        <end position="84"/>
    </location>
</feature>
<dbReference type="EMBL" id="MCGO01000001">
    <property type="protein sequence ID" value="ORY53415.1"/>
    <property type="molecule type" value="Genomic_DNA"/>
</dbReference>
<dbReference type="SUPFAM" id="SSF57701">
    <property type="entry name" value="Zn2/Cys6 DNA-binding domain"/>
    <property type="match status" value="1"/>
</dbReference>
<dbReference type="PANTHER" id="PTHR31001:SF90">
    <property type="entry name" value="CENTROMERE DNA-BINDING PROTEIN COMPLEX CBF3 SUBUNIT B"/>
    <property type="match status" value="1"/>
</dbReference>
<dbReference type="GO" id="GO:0005634">
    <property type="term" value="C:nucleus"/>
    <property type="evidence" value="ECO:0007669"/>
    <property type="project" value="UniProtKB-SubCell"/>
</dbReference>
<reference evidence="5 6" key="1">
    <citation type="submission" date="2016-07" db="EMBL/GenBank/DDBJ databases">
        <title>Pervasive Adenine N6-methylation of Active Genes in Fungi.</title>
        <authorList>
            <consortium name="DOE Joint Genome Institute"/>
            <person name="Mondo S.J."/>
            <person name="Dannebaum R.O."/>
            <person name="Kuo R.C."/>
            <person name="Labutti K."/>
            <person name="Haridas S."/>
            <person name="Kuo A."/>
            <person name="Salamov A."/>
            <person name="Ahrendt S.R."/>
            <person name="Lipzen A."/>
            <person name="Sullivan W."/>
            <person name="Andreopoulos W.B."/>
            <person name="Clum A."/>
            <person name="Lindquist E."/>
            <person name="Daum C."/>
            <person name="Ramamoorthy G.K."/>
            <person name="Gryganskyi A."/>
            <person name="Culley D."/>
            <person name="Magnuson J.K."/>
            <person name="James T.Y."/>
            <person name="O'Malley M.A."/>
            <person name="Stajich J.E."/>
            <person name="Spatafora J.W."/>
            <person name="Visel A."/>
            <person name="Grigoriev I.V."/>
        </authorList>
    </citation>
    <scope>NUCLEOTIDE SEQUENCE [LARGE SCALE GENOMIC DNA]</scope>
    <source>
        <strain evidence="5 6">JEL800</strain>
    </source>
</reference>
<proteinExistence type="predicted"/>
<protein>
    <recommendedName>
        <fullName evidence="4">Zn(2)-C6 fungal-type domain-containing protein</fullName>
    </recommendedName>
</protein>
<dbReference type="Pfam" id="PF04082">
    <property type="entry name" value="Fungal_trans"/>
    <property type="match status" value="1"/>
</dbReference>
<keyword evidence="2" id="KW-0479">Metal-binding</keyword>
<evidence type="ECO:0000256" key="1">
    <source>
        <dbReference type="ARBA" id="ARBA00004123"/>
    </source>
</evidence>
<organism evidence="5 6">
    <name type="scientific">Rhizoclosmatium globosum</name>
    <dbReference type="NCBI Taxonomy" id="329046"/>
    <lineage>
        <taxon>Eukaryota</taxon>
        <taxon>Fungi</taxon>
        <taxon>Fungi incertae sedis</taxon>
        <taxon>Chytridiomycota</taxon>
        <taxon>Chytridiomycota incertae sedis</taxon>
        <taxon>Chytridiomycetes</taxon>
        <taxon>Chytridiales</taxon>
        <taxon>Chytriomycetaceae</taxon>
        <taxon>Rhizoclosmatium</taxon>
    </lineage>
</organism>
<evidence type="ECO:0000313" key="5">
    <source>
        <dbReference type="EMBL" id="ORY53415.1"/>
    </source>
</evidence>
<dbReference type="GO" id="GO:0008270">
    <property type="term" value="F:zinc ion binding"/>
    <property type="evidence" value="ECO:0007669"/>
    <property type="project" value="InterPro"/>
</dbReference>